<reference evidence="1 2" key="1">
    <citation type="submission" date="2019-08" db="EMBL/GenBank/DDBJ databases">
        <title>Agrococcus lahaulensis sp. nov., isolated from a cold desert of the Indian Himalayas.</title>
        <authorList>
            <person name="Qu J.H."/>
        </authorList>
    </citation>
    <scope>NUCLEOTIDE SEQUENCE [LARGE SCALE GENOMIC DNA]</scope>
    <source>
        <strain evidence="1 2">NS18</strain>
    </source>
</reference>
<dbReference type="Proteomes" id="UP000323221">
    <property type="component" value="Unassembled WGS sequence"/>
</dbReference>
<evidence type="ECO:0000313" key="2">
    <source>
        <dbReference type="Proteomes" id="UP000323221"/>
    </source>
</evidence>
<dbReference type="EMBL" id="VOIR01000011">
    <property type="protein sequence ID" value="KAA6436453.1"/>
    <property type="molecule type" value="Genomic_DNA"/>
</dbReference>
<evidence type="ECO:0000313" key="1">
    <source>
        <dbReference type="EMBL" id="KAA6436453.1"/>
    </source>
</evidence>
<keyword evidence="2" id="KW-1185">Reference proteome</keyword>
<gene>
    <name evidence="1" type="ORF">FQ330_03355</name>
</gene>
<dbReference type="OrthoDB" id="5139897at2"/>
<dbReference type="Gene3D" id="1.25.10.10">
    <property type="entry name" value="Leucine-rich Repeat Variant"/>
    <property type="match status" value="1"/>
</dbReference>
<name>A0A5M8QPI3_9MICO</name>
<proteinExistence type="predicted"/>
<accession>A0A5M8QPI3</accession>
<comment type="caution">
    <text evidence="1">The sequence shown here is derived from an EMBL/GenBank/DDBJ whole genome shotgun (WGS) entry which is preliminary data.</text>
</comment>
<sequence length="199" mass="21596">MEKLNPLRQGHIPAPSSQARSYMSTCLAMEEKQAREELLDLAERLARDLTLSANDLRWLSRFSSVTLRRGVAGNPNTPSDLLRSLSQSVVPLIRAASAANPFISADTLTGLALREKDPQVLSAIAQHPVATPDTLMLVLAGARDHTEVRVRVASNPVCDRGTLMFLADEDENTEVLSAVAAHPNSPAPLREALEQLLTD</sequence>
<protein>
    <submittedName>
        <fullName evidence="1">Uncharacterized protein</fullName>
    </submittedName>
</protein>
<dbReference type="RefSeq" id="WP_146355224.1">
    <property type="nucleotide sequence ID" value="NZ_VOIR01000011.1"/>
</dbReference>
<organism evidence="1 2">
    <name type="scientific">Agrococcus sediminis</name>
    <dbReference type="NCBI Taxonomy" id="2599924"/>
    <lineage>
        <taxon>Bacteria</taxon>
        <taxon>Bacillati</taxon>
        <taxon>Actinomycetota</taxon>
        <taxon>Actinomycetes</taxon>
        <taxon>Micrococcales</taxon>
        <taxon>Microbacteriaceae</taxon>
        <taxon>Agrococcus</taxon>
    </lineage>
</organism>
<dbReference type="AlphaFoldDB" id="A0A5M8QPI3"/>
<dbReference type="InterPro" id="IPR011989">
    <property type="entry name" value="ARM-like"/>
</dbReference>